<dbReference type="InterPro" id="IPR042100">
    <property type="entry name" value="Bug_dom1"/>
</dbReference>
<evidence type="ECO:0000256" key="1">
    <source>
        <dbReference type="ARBA" id="ARBA00006987"/>
    </source>
</evidence>
<evidence type="ECO:0000313" key="4">
    <source>
        <dbReference type="Proteomes" id="UP000632828"/>
    </source>
</evidence>
<name>A0A8J6QX73_9BACT</name>
<gene>
    <name evidence="3" type="ORF">ICT70_04660</name>
</gene>
<dbReference type="SUPFAM" id="SSF53850">
    <property type="entry name" value="Periplasmic binding protein-like II"/>
    <property type="match status" value="1"/>
</dbReference>
<comment type="similarity">
    <text evidence="1">Belongs to the UPF0065 (bug) family.</text>
</comment>
<sequence length="323" mass="34659">MKYFKILAMVCAFLFIQQSAMAFEPRNVLCIAPSDPGGGWDFTCRNMAPILSDLNLVKGRIRTQNMPGAGGGVAYAHVVGQQKGNANLLVAASTATTTRLAQKMFQGFDADDVRWLAALGADYGIVAVSPKSRFKTLDDLVTALKENPAGMSFVGGSAVGGWDHLKMLMLADAAGVQDLKSVRYTSFSSGGPAIIEIMGGRADVFSGDVSETLTQLEAGSLKVLAVLGDDRLPGVLADVPTAKELGYDVIGANWRGFYLPEGVSDEQYAYWSDAMKKLAASEKFKALREQNGLAAFERTGAEMDEFVLNQVKSLEKLFARMGQ</sequence>
<dbReference type="PANTHER" id="PTHR42928">
    <property type="entry name" value="TRICARBOXYLATE-BINDING PROTEIN"/>
    <property type="match status" value="1"/>
</dbReference>
<evidence type="ECO:0000313" key="3">
    <source>
        <dbReference type="EMBL" id="MBD1399957.1"/>
    </source>
</evidence>
<organism evidence="3 4">
    <name type="scientific">Pelovirga terrestris</name>
    <dbReference type="NCBI Taxonomy" id="2771352"/>
    <lineage>
        <taxon>Bacteria</taxon>
        <taxon>Pseudomonadati</taxon>
        <taxon>Thermodesulfobacteriota</taxon>
        <taxon>Desulfuromonadia</taxon>
        <taxon>Geobacterales</taxon>
        <taxon>Geobacteraceae</taxon>
        <taxon>Pelovirga</taxon>
    </lineage>
</organism>
<protein>
    <submittedName>
        <fullName evidence="3">Tripartite tricarboxylate transporter substrate binding protein</fullName>
    </submittedName>
</protein>
<keyword evidence="2" id="KW-0732">Signal</keyword>
<dbReference type="AlphaFoldDB" id="A0A8J6QX73"/>
<reference evidence="3" key="1">
    <citation type="submission" date="2020-09" db="EMBL/GenBank/DDBJ databases">
        <title>Pelobacter alkaliphilus sp. nov., a novel anaerobic arsenate-reducing bacterium from terrestrial mud volcano.</title>
        <authorList>
            <person name="Khomyakova M.A."/>
            <person name="Merkel A.Y."/>
            <person name="Slobodkin A.I."/>
        </authorList>
    </citation>
    <scope>NUCLEOTIDE SEQUENCE</scope>
    <source>
        <strain evidence="3">M08fum</strain>
    </source>
</reference>
<evidence type="ECO:0000256" key="2">
    <source>
        <dbReference type="SAM" id="SignalP"/>
    </source>
</evidence>
<dbReference type="CDD" id="cd07012">
    <property type="entry name" value="PBP2_Bug_TTT"/>
    <property type="match status" value="1"/>
</dbReference>
<dbReference type="Pfam" id="PF03401">
    <property type="entry name" value="TctC"/>
    <property type="match status" value="1"/>
</dbReference>
<accession>A0A8J6QX73</accession>
<dbReference type="InterPro" id="IPR005064">
    <property type="entry name" value="BUG"/>
</dbReference>
<dbReference type="PIRSF" id="PIRSF017082">
    <property type="entry name" value="YflP"/>
    <property type="match status" value="1"/>
</dbReference>
<feature type="chain" id="PRO_5035276238" evidence="2">
    <location>
        <begin position="23"/>
        <end position="323"/>
    </location>
</feature>
<dbReference type="Gene3D" id="3.40.190.10">
    <property type="entry name" value="Periplasmic binding protein-like II"/>
    <property type="match status" value="1"/>
</dbReference>
<dbReference type="Gene3D" id="3.40.190.150">
    <property type="entry name" value="Bordetella uptake gene, domain 1"/>
    <property type="match status" value="1"/>
</dbReference>
<dbReference type="RefSeq" id="WP_191154235.1">
    <property type="nucleotide sequence ID" value="NZ_JACWUN010000004.1"/>
</dbReference>
<proteinExistence type="inferred from homology"/>
<keyword evidence="4" id="KW-1185">Reference proteome</keyword>
<dbReference type="EMBL" id="JACWUN010000004">
    <property type="protein sequence ID" value="MBD1399957.1"/>
    <property type="molecule type" value="Genomic_DNA"/>
</dbReference>
<comment type="caution">
    <text evidence="3">The sequence shown here is derived from an EMBL/GenBank/DDBJ whole genome shotgun (WGS) entry which is preliminary data.</text>
</comment>
<dbReference type="PANTHER" id="PTHR42928:SF3">
    <property type="entry name" value="UPF0065 PROTEIN YFLP"/>
    <property type="match status" value="1"/>
</dbReference>
<dbReference type="Proteomes" id="UP000632828">
    <property type="component" value="Unassembled WGS sequence"/>
</dbReference>
<feature type="signal peptide" evidence="2">
    <location>
        <begin position="1"/>
        <end position="22"/>
    </location>
</feature>